<keyword evidence="3" id="KW-1185">Reference proteome</keyword>
<protein>
    <recommendedName>
        <fullName evidence="4">Secreted protein</fullName>
    </recommendedName>
</protein>
<evidence type="ECO:0000256" key="1">
    <source>
        <dbReference type="SAM" id="Phobius"/>
    </source>
</evidence>
<sequence length="109" mass="11692">MWANTSPLASYVRVITAPSLSGSIALASALAELRCGTDSIPGLSPSFPLLYFSVCLLRTVVRLFVICWTKHVLSRPAAVQALDGSLEFKYCGGNRALLSHCLSCFLVEA</sequence>
<dbReference type="Proteomes" id="UP001150217">
    <property type="component" value="Unassembled WGS sequence"/>
</dbReference>
<keyword evidence="1" id="KW-0812">Transmembrane</keyword>
<keyword evidence="1" id="KW-1133">Transmembrane helix</keyword>
<evidence type="ECO:0000313" key="2">
    <source>
        <dbReference type="EMBL" id="KAJ4496794.1"/>
    </source>
</evidence>
<gene>
    <name evidence="2" type="ORF">C8R41DRAFT_824740</name>
</gene>
<keyword evidence="1" id="KW-0472">Membrane</keyword>
<name>A0ABQ8VK46_9AGAR</name>
<feature type="non-terminal residue" evidence="2">
    <location>
        <position position="109"/>
    </location>
</feature>
<evidence type="ECO:0000313" key="3">
    <source>
        <dbReference type="Proteomes" id="UP001150217"/>
    </source>
</evidence>
<organism evidence="2 3">
    <name type="scientific">Lentinula lateritia</name>
    <dbReference type="NCBI Taxonomy" id="40482"/>
    <lineage>
        <taxon>Eukaryota</taxon>
        <taxon>Fungi</taxon>
        <taxon>Dikarya</taxon>
        <taxon>Basidiomycota</taxon>
        <taxon>Agaricomycotina</taxon>
        <taxon>Agaricomycetes</taxon>
        <taxon>Agaricomycetidae</taxon>
        <taxon>Agaricales</taxon>
        <taxon>Marasmiineae</taxon>
        <taxon>Omphalotaceae</taxon>
        <taxon>Lentinula</taxon>
    </lineage>
</organism>
<reference evidence="2" key="1">
    <citation type="submission" date="2022-08" db="EMBL/GenBank/DDBJ databases">
        <title>A Global Phylogenomic Analysis of the Shiitake Genus Lentinula.</title>
        <authorList>
            <consortium name="DOE Joint Genome Institute"/>
            <person name="Sierra-Patev S."/>
            <person name="Min B."/>
            <person name="Naranjo-Ortiz M."/>
            <person name="Looney B."/>
            <person name="Konkel Z."/>
            <person name="Slot J.C."/>
            <person name="Sakamoto Y."/>
            <person name="Steenwyk J.L."/>
            <person name="Rokas A."/>
            <person name="Carro J."/>
            <person name="Camarero S."/>
            <person name="Ferreira P."/>
            <person name="Molpeceres G."/>
            <person name="Ruiz-Duenas F.J."/>
            <person name="Serrano A."/>
            <person name="Henrissat B."/>
            <person name="Drula E."/>
            <person name="Hughes K.W."/>
            <person name="Mata J.L."/>
            <person name="Ishikawa N.K."/>
            <person name="Vargas-Isla R."/>
            <person name="Ushijima S."/>
            <person name="Smith C.A."/>
            <person name="Ahrendt S."/>
            <person name="Andreopoulos W."/>
            <person name="He G."/>
            <person name="Labutti K."/>
            <person name="Lipzen A."/>
            <person name="Ng V."/>
            <person name="Riley R."/>
            <person name="Sandor L."/>
            <person name="Barry K."/>
            <person name="Martinez A.T."/>
            <person name="Xiao Y."/>
            <person name="Gibbons J.G."/>
            <person name="Terashima K."/>
            <person name="Grigoriev I.V."/>
            <person name="Hibbett D.S."/>
        </authorList>
    </citation>
    <scope>NUCLEOTIDE SEQUENCE</scope>
    <source>
        <strain evidence="2">RHP3577 ss4</strain>
    </source>
</reference>
<accession>A0ABQ8VK46</accession>
<dbReference type="EMBL" id="JANVFT010000025">
    <property type="protein sequence ID" value="KAJ4496794.1"/>
    <property type="molecule type" value="Genomic_DNA"/>
</dbReference>
<proteinExistence type="predicted"/>
<comment type="caution">
    <text evidence="2">The sequence shown here is derived from an EMBL/GenBank/DDBJ whole genome shotgun (WGS) entry which is preliminary data.</text>
</comment>
<feature type="transmembrane region" description="Helical" evidence="1">
    <location>
        <begin position="47"/>
        <end position="65"/>
    </location>
</feature>
<evidence type="ECO:0008006" key="4">
    <source>
        <dbReference type="Google" id="ProtNLM"/>
    </source>
</evidence>